<feature type="transmembrane region" description="Helical" evidence="13">
    <location>
        <begin position="400"/>
        <end position="418"/>
    </location>
</feature>
<dbReference type="SMART" id="SM00225">
    <property type="entry name" value="BTB"/>
    <property type="match status" value="1"/>
</dbReference>
<dbReference type="Pfam" id="PF02214">
    <property type="entry name" value="BTB_2"/>
    <property type="match status" value="1"/>
</dbReference>
<evidence type="ECO:0000256" key="1">
    <source>
        <dbReference type="ARBA" id="ARBA00004141"/>
    </source>
</evidence>
<dbReference type="GO" id="GO:0005251">
    <property type="term" value="F:delayed rectifier potassium channel activity"/>
    <property type="evidence" value="ECO:0007669"/>
    <property type="project" value="TreeGrafter"/>
</dbReference>
<keyword evidence="16" id="KW-1185">Reference proteome</keyword>
<dbReference type="SUPFAM" id="SSF81324">
    <property type="entry name" value="Voltage-gated potassium channels"/>
    <property type="match status" value="1"/>
</dbReference>
<dbReference type="PRINTS" id="PR01496">
    <property type="entry name" value="SHAKERCHANEL"/>
</dbReference>
<proteinExistence type="predicted"/>
<dbReference type="InterPro" id="IPR011333">
    <property type="entry name" value="SKP1/BTB/POZ_sf"/>
</dbReference>
<dbReference type="Pfam" id="PF00520">
    <property type="entry name" value="Ion_trans"/>
    <property type="match status" value="1"/>
</dbReference>
<dbReference type="GO" id="GO:0001508">
    <property type="term" value="P:action potential"/>
    <property type="evidence" value="ECO:0007669"/>
    <property type="project" value="TreeGrafter"/>
</dbReference>
<evidence type="ECO:0000256" key="3">
    <source>
        <dbReference type="ARBA" id="ARBA00022538"/>
    </source>
</evidence>
<dbReference type="PANTHER" id="PTHR11537:SF113">
    <property type="entry name" value="POTASSIUM VOLTAGE-GATED CHANNEL PROTEIN SHAKER"/>
    <property type="match status" value="1"/>
</dbReference>
<evidence type="ECO:0000256" key="9">
    <source>
        <dbReference type="ARBA" id="ARBA00023065"/>
    </source>
</evidence>
<keyword evidence="4 13" id="KW-0812">Transmembrane</keyword>
<evidence type="ECO:0000256" key="2">
    <source>
        <dbReference type="ARBA" id="ARBA00022448"/>
    </source>
</evidence>
<dbReference type="InterPro" id="IPR000210">
    <property type="entry name" value="BTB/POZ_dom"/>
</dbReference>
<keyword evidence="7" id="KW-0630">Potassium</keyword>
<sequence>MAVVSLLNQAPYRRTYSSRERLNVDTLDGSDPWLSHHSGSDRHQYPHSSSQHAGGSHFHRSPRRNFPPRRRCVTQEGELLPLLHTCQLSTCERITINVSGKYFETWRKTLEDHPDTLLGDPERRVQYYDKHKDEYFFDRHRPTFDAIFEYYLYGGGLKRPPQVPDDVFLSELDFFEIERNVVEDYRRGEGYISDSVVLPERGFKRRVWMLMEYPETSIYAYIIAIISVIVTVASIALFCVETLPGMESKHCVQGQEPNWVDPFFITETICTTWFTLEVFVRLLACPSKIAYFKDFKNLVDITAVVPYYVTLFNVLSTMTCDSAKSSASLAFLRVFRLIRIFKLTKHSAGLQVLILTFKASVEGLCLFLVALTVCILVFSSAVYFAEMGIPGSQIHSIPDGFWWAIITMTTVGYGEVVPVGPLGKLIGMMCAVSGVLTLSIPVPIITENFNKFYSHKTGRGRI</sequence>
<dbReference type="PRINTS" id="PR00169">
    <property type="entry name" value="KCHANNEL"/>
</dbReference>
<dbReference type="PANTHER" id="PTHR11537">
    <property type="entry name" value="VOLTAGE-GATED POTASSIUM CHANNEL"/>
    <property type="match status" value="1"/>
</dbReference>
<dbReference type="InterPro" id="IPR028325">
    <property type="entry name" value="VG_K_chnl"/>
</dbReference>
<comment type="subcellular location">
    <subcellularLocation>
        <location evidence="1">Membrane</location>
        <topology evidence="1">Multi-pass membrane protein</topology>
    </subcellularLocation>
</comment>
<evidence type="ECO:0000313" key="16">
    <source>
        <dbReference type="Proteomes" id="UP000762676"/>
    </source>
</evidence>
<evidence type="ECO:0000256" key="7">
    <source>
        <dbReference type="ARBA" id="ARBA00022958"/>
    </source>
</evidence>
<dbReference type="AlphaFoldDB" id="A0AAV4FIF8"/>
<keyword evidence="6" id="KW-0851">Voltage-gated channel</keyword>
<accession>A0AAV4FIF8</accession>
<keyword evidence="9" id="KW-0406">Ion transport</keyword>
<dbReference type="InterPro" id="IPR005821">
    <property type="entry name" value="Ion_trans_dom"/>
</dbReference>
<protein>
    <submittedName>
        <fullName evidence="15">Potassium voltage-gated channel subfamily A member 2</fullName>
    </submittedName>
</protein>
<evidence type="ECO:0000313" key="15">
    <source>
        <dbReference type="EMBL" id="GFR72140.1"/>
    </source>
</evidence>
<dbReference type="SUPFAM" id="SSF54695">
    <property type="entry name" value="POZ domain"/>
    <property type="match status" value="1"/>
</dbReference>
<dbReference type="EMBL" id="BMAT01004340">
    <property type="protein sequence ID" value="GFR72140.1"/>
    <property type="molecule type" value="Genomic_DNA"/>
</dbReference>
<evidence type="ECO:0000256" key="8">
    <source>
        <dbReference type="ARBA" id="ARBA00022989"/>
    </source>
</evidence>
<dbReference type="Gene3D" id="1.20.120.350">
    <property type="entry name" value="Voltage-gated potassium channels. Chain C"/>
    <property type="match status" value="1"/>
</dbReference>
<feature type="compositionally biased region" description="Basic residues" evidence="12">
    <location>
        <begin position="57"/>
        <end position="69"/>
    </location>
</feature>
<feature type="domain" description="BTB" evidence="14">
    <location>
        <begin position="92"/>
        <end position="192"/>
    </location>
</feature>
<dbReference type="Proteomes" id="UP000762676">
    <property type="component" value="Unassembled WGS sequence"/>
</dbReference>
<evidence type="ECO:0000256" key="11">
    <source>
        <dbReference type="ARBA" id="ARBA00023303"/>
    </source>
</evidence>
<dbReference type="InterPro" id="IPR027359">
    <property type="entry name" value="Volt_channel_dom_sf"/>
</dbReference>
<evidence type="ECO:0000259" key="14">
    <source>
        <dbReference type="SMART" id="SM00225"/>
    </source>
</evidence>
<dbReference type="InterPro" id="IPR003968">
    <property type="entry name" value="K_chnl_volt-dep_Kv"/>
</dbReference>
<dbReference type="Gene3D" id="1.10.287.70">
    <property type="match status" value="1"/>
</dbReference>
<keyword evidence="10 13" id="KW-0472">Membrane</keyword>
<dbReference type="GO" id="GO:0008076">
    <property type="term" value="C:voltage-gated potassium channel complex"/>
    <property type="evidence" value="ECO:0007669"/>
    <property type="project" value="InterPro"/>
</dbReference>
<dbReference type="InterPro" id="IPR003972">
    <property type="entry name" value="K_chnl_volt-dep_Kv1"/>
</dbReference>
<keyword evidence="2" id="KW-0813">Transport</keyword>
<comment type="caution">
    <text evidence="15">The sequence shown here is derived from an EMBL/GenBank/DDBJ whole genome shotgun (WGS) entry which is preliminary data.</text>
</comment>
<dbReference type="PRINTS" id="PR01491">
    <property type="entry name" value="KVCHANNEL"/>
</dbReference>
<keyword evidence="3" id="KW-0633">Potassium transport</keyword>
<keyword evidence="5" id="KW-0631">Potassium channel</keyword>
<dbReference type="GO" id="GO:0051260">
    <property type="term" value="P:protein homooligomerization"/>
    <property type="evidence" value="ECO:0007669"/>
    <property type="project" value="InterPro"/>
</dbReference>
<keyword evidence="8 13" id="KW-1133">Transmembrane helix</keyword>
<organism evidence="15 16">
    <name type="scientific">Elysia marginata</name>
    <dbReference type="NCBI Taxonomy" id="1093978"/>
    <lineage>
        <taxon>Eukaryota</taxon>
        <taxon>Metazoa</taxon>
        <taxon>Spiralia</taxon>
        <taxon>Lophotrochozoa</taxon>
        <taxon>Mollusca</taxon>
        <taxon>Gastropoda</taxon>
        <taxon>Heterobranchia</taxon>
        <taxon>Euthyneura</taxon>
        <taxon>Panpulmonata</taxon>
        <taxon>Sacoglossa</taxon>
        <taxon>Placobranchoidea</taxon>
        <taxon>Plakobranchidae</taxon>
        <taxon>Elysia</taxon>
    </lineage>
</organism>
<feature type="transmembrane region" description="Helical" evidence="13">
    <location>
        <begin position="218"/>
        <end position="240"/>
    </location>
</feature>
<evidence type="ECO:0000256" key="4">
    <source>
        <dbReference type="ARBA" id="ARBA00022692"/>
    </source>
</evidence>
<name>A0AAV4FIF8_9GAST</name>
<dbReference type="InterPro" id="IPR003131">
    <property type="entry name" value="T1-type_BTB"/>
</dbReference>
<feature type="transmembrane region" description="Helical" evidence="13">
    <location>
        <begin position="364"/>
        <end position="385"/>
    </location>
</feature>
<reference evidence="15 16" key="1">
    <citation type="journal article" date="2021" name="Elife">
        <title>Chloroplast acquisition without the gene transfer in kleptoplastic sea slugs, Plakobranchus ocellatus.</title>
        <authorList>
            <person name="Maeda T."/>
            <person name="Takahashi S."/>
            <person name="Yoshida T."/>
            <person name="Shimamura S."/>
            <person name="Takaki Y."/>
            <person name="Nagai Y."/>
            <person name="Toyoda A."/>
            <person name="Suzuki Y."/>
            <person name="Arimoto A."/>
            <person name="Ishii H."/>
            <person name="Satoh N."/>
            <person name="Nishiyama T."/>
            <person name="Hasebe M."/>
            <person name="Maruyama T."/>
            <person name="Minagawa J."/>
            <person name="Obokata J."/>
            <person name="Shigenobu S."/>
        </authorList>
    </citation>
    <scope>NUCLEOTIDE SEQUENCE [LARGE SCALE GENOMIC DNA]</scope>
</reference>
<evidence type="ECO:0000256" key="6">
    <source>
        <dbReference type="ARBA" id="ARBA00022882"/>
    </source>
</evidence>
<evidence type="ECO:0000256" key="5">
    <source>
        <dbReference type="ARBA" id="ARBA00022826"/>
    </source>
</evidence>
<evidence type="ECO:0000256" key="12">
    <source>
        <dbReference type="SAM" id="MobiDB-lite"/>
    </source>
</evidence>
<dbReference type="FunFam" id="1.10.287.70:FF:000002">
    <property type="entry name" value="Potassium voltage-gated channel subfamily a member"/>
    <property type="match status" value="1"/>
</dbReference>
<keyword evidence="11" id="KW-0407">Ion channel</keyword>
<evidence type="ECO:0000256" key="10">
    <source>
        <dbReference type="ARBA" id="ARBA00023136"/>
    </source>
</evidence>
<gene>
    <name evidence="15" type="ORF">ElyMa_002109100</name>
</gene>
<dbReference type="Gene3D" id="3.30.710.10">
    <property type="entry name" value="Potassium Channel Kv1.1, Chain A"/>
    <property type="match status" value="1"/>
</dbReference>
<evidence type="ECO:0000256" key="13">
    <source>
        <dbReference type="SAM" id="Phobius"/>
    </source>
</evidence>
<feature type="region of interest" description="Disordered" evidence="12">
    <location>
        <begin position="33"/>
        <end position="69"/>
    </location>
</feature>